<organism evidence="2 3">
    <name type="scientific">Thelohanellus kitauei</name>
    <name type="common">Myxosporean</name>
    <dbReference type="NCBI Taxonomy" id="669202"/>
    <lineage>
        <taxon>Eukaryota</taxon>
        <taxon>Metazoa</taxon>
        <taxon>Cnidaria</taxon>
        <taxon>Myxozoa</taxon>
        <taxon>Myxosporea</taxon>
        <taxon>Bivalvulida</taxon>
        <taxon>Platysporina</taxon>
        <taxon>Myxobolidae</taxon>
        <taxon>Thelohanellus</taxon>
    </lineage>
</organism>
<evidence type="ECO:0000256" key="1">
    <source>
        <dbReference type="SAM" id="MobiDB-lite"/>
    </source>
</evidence>
<name>A0A0C2J3M3_THEKT</name>
<accession>A0A0C2J3M3</accession>
<dbReference type="Proteomes" id="UP000031668">
    <property type="component" value="Unassembled WGS sequence"/>
</dbReference>
<evidence type="ECO:0000313" key="2">
    <source>
        <dbReference type="EMBL" id="KII72464.1"/>
    </source>
</evidence>
<sequence>MVDDLGCKTRNTQHSSTHRSPSEILLNRQLRGVIDNLKPSITHSIIESADRQKLYYDRNKNLREFNVNVWIQNELNPGFRKGIIKKRTGELSYNVEVDGKTKRKHADNLKFRFENNQSTNDQRTTENNPSRDITQNSSFEQSTSQHVQESGHQIKQHVSLTPGILEGRENHQLTLTTREDDIVLDISRRDAKDTP</sequence>
<evidence type="ECO:0000313" key="3">
    <source>
        <dbReference type="Proteomes" id="UP000031668"/>
    </source>
</evidence>
<proteinExistence type="predicted"/>
<dbReference type="OrthoDB" id="10058156at2759"/>
<protein>
    <submittedName>
        <fullName evidence="2">Uncharacterized protein</fullName>
    </submittedName>
</protein>
<comment type="caution">
    <text evidence="2">The sequence shown here is derived from an EMBL/GenBank/DDBJ whole genome shotgun (WGS) entry which is preliminary data.</text>
</comment>
<feature type="region of interest" description="Disordered" evidence="1">
    <location>
        <begin position="1"/>
        <end position="21"/>
    </location>
</feature>
<gene>
    <name evidence="2" type="ORF">RF11_07054</name>
</gene>
<keyword evidence="3" id="KW-1185">Reference proteome</keyword>
<reference evidence="2 3" key="1">
    <citation type="journal article" date="2014" name="Genome Biol. Evol.">
        <title>The genome of the myxosporean Thelohanellus kitauei shows adaptations to nutrient acquisition within its fish host.</title>
        <authorList>
            <person name="Yang Y."/>
            <person name="Xiong J."/>
            <person name="Zhou Z."/>
            <person name="Huo F."/>
            <person name="Miao W."/>
            <person name="Ran C."/>
            <person name="Liu Y."/>
            <person name="Zhang J."/>
            <person name="Feng J."/>
            <person name="Wang M."/>
            <person name="Wang M."/>
            <person name="Wang L."/>
            <person name="Yao B."/>
        </authorList>
    </citation>
    <scope>NUCLEOTIDE SEQUENCE [LARGE SCALE GENOMIC DNA]</scope>
    <source>
        <strain evidence="2">Wuqing</strain>
    </source>
</reference>
<dbReference type="AlphaFoldDB" id="A0A0C2J3M3"/>
<feature type="region of interest" description="Disordered" evidence="1">
    <location>
        <begin position="114"/>
        <end position="155"/>
    </location>
</feature>
<feature type="compositionally biased region" description="Polar residues" evidence="1">
    <location>
        <begin position="9"/>
        <end position="19"/>
    </location>
</feature>
<dbReference type="EMBL" id="JWZT01001204">
    <property type="protein sequence ID" value="KII72464.1"/>
    <property type="molecule type" value="Genomic_DNA"/>
</dbReference>